<dbReference type="Proteomes" id="UP000029999">
    <property type="component" value="Unassembled WGS sequence"/>
</dbReference>
<evidence type="ECO:0000313" key="2">
    <source>
        <dbReference type="Proteomes" id="UP000029999"/>
    </source>
</evidence>
<name>A0A0A0BGY0_9GAMM</name>
<dbReference type="RefSeq" id="WP_036315321.1">
    <property type="nucleotide sequence ID" value="NZ_JADFAB010000018.1"/>
</dbReference>
<organism evidence="1 2">
    <name type="scientific">Methylophaga thiooxydans</name>
    <dbReference type="NCBI Taxonomy" id="392484"/>
    <lineage>
        <taxon>Bacteria</taxon>
        <taxon>Pseudomonadati</taxon>
        <taxon>Pseudomonadota</taxon>
        <taxon>Gammaproteobacteria</taxon>
        <taxon>Thiotrichales</taxon>
        <taxon>Piscirickettsiaceae</taxon>
        <taxon>Methylophaga</taxon>
    </lineage>
</organism>
<gene>
    <name evidence="1" type="ORF">LP43_2234</name>
</gene>
<sequence length="125" mass="14516">MKASQTARLKLRCPIALGREHNITIPDGWFNLVFEMCEQIEDIAQQINLKKRQRMFLPRIVFIEEHMGRISCDVINSNQDIADIIKKAQMDSVKRCMYCGETANQFRQGRYLVTCCAKHRRGILG</sequence>
<dbReference type="AlphaFoldDB" id="A0A0A0BGY0"/>
<proteinExistence type="predicted"/>
<dbReference type="EMBL" id="JRQD01000005">
    <property type="protein sequence ID" value="KGM06359.1"/>
    <property type="molecule type" value="Genomic_DNA"/>
</dbReference>
<comment type="caution">
    <text evidence="1">The sequence shown here is derived from an EMBL/GenBank/DDBJ whole genome shotgun (WGS) entry which is preliminary data.</text>
</comment>
<protein>
    <submittedName>
        <fullName evidence="1">Uncharacterized protein</fullName>
    </submittedName>
</protein>
<evidence type="ECO:0000313" key="1">
    <source>
        <dbReference type="EMBL" id="KGM06359.1"/>
    </source>
</evidence>
<reference evidence="1 2" key="1">
    <citation type="submission" date="2014-09" db="EMBL/GenBank/DDBJ databases">
        <authorList>
            <person name="Grob C."/>
            <person name="Taubert M."/>
            <person name="Howat A.M."/>
            <person name="Burns O.J."/>
            <person name="Dixon J.L."/>
            <person name="Chen Y."/>
            <person name="Murrell J.C."/>
        </authorList>
    </citation>
    <scope>NUCLEOTIDE SEQUENCE [LARGE SCALE GENOMIC DNA]</scope>
    <source>
        <strain evidence="1">L4</strain>
    </source>
</reference>
<accession>A0A0A0BGY0</accession>